<keyword evidence="2" id="KW-0472">Membrane</keyword>
<dbReference type="Proteomes" id="UP000615446">
    <property type="component" value="Unassembled WGS sequence"/>
</dbReference>
<protein>
    <submittedName>
        <fullName evidence="3">Uncharacterized protein</fullName>
    </submittedName>
</protein>
<evidence type="ECO:0000256" key="2">
    <source>
        <dbReference type="SAM" id="Phobius"/>
    </source>
</evidence>
<feature type="coiled-coil region" evidence="1">
    <location>
        <begin position="335"/>
        <end position="367"/>
    </location>
</feature>
<dbReference type="EMBL" id="BLAL01000285">
    <property type="protein sequence ID" value="GET00279.1"/>
    <property type="molecule type" value="Genomic_DNA"/>
</dbReference>
<organism evidence="3 4">
    <name type="scientific">Rhizophagus clarus</name>
    <dbReference type="NCBI Taxonomy" id="94130"/>
    <lineage>
        <taxon>Eukaryota</taxon>
        <taxon>Fungi</taxon>
        <taxon>Fungi incertae sedis</taxon>
        <taxon>Mucoromycota</taxon>
        <taxon>Glomeromycotina</taxon>
        <taxon>Glomeromycetes</taxon>
        <taxon>Glomerales</taxon>
        <taxon>Glomeraceae</taxon>
        <taxon>Rhizophagus</taxon>
    </lineage>
</organism>
<evidence type="ECO:0000256" key="1">
    <source>
        <dbReference type="SAM" id="Coils"/>
    </source>
</evidence>
<feature type="transmembrane region" description="Helical" evidence="2">
    <location>
        <begin position="229"/>
        <end position="248"/>
    </location>
</feature>
<evidence type="ECO:0000313" key="4">
    <source>
        <dbReference type="Proteomes" id="UP000615446"/>
    </source>
</evidence>
<sequence>MVRNDDVTDEKKFLGINNEWGYSNPSGQICDDDANVIHILVYKILYQQGYIIISGAHWLIMLKWLRNPKHYHINKNYNFEYFIRISDCEKYKANSWSIKSICDLPTLRTYNILGKKLTVNFSDLDDNCDALHISPISFPNINASWIGCEWEYDTFKGGMVNLLFALSYILFFANKIFSMPGQLFDKVYKFLTTSLLGYITAFSIVYQVIEDEPWVEQEELRRIVNDAISVATANVAIWVPISSVSIGIQLHGRMRGALALVLLIRKSICGIELLTMCEPRRDSNFYSILMARARDIKRHIVLYNTNEYFMRQFDDAFEGVCSLHDIKMAVKSLTDDEIKKNMKNLKKKLARSECAHAEEIRQNLEDISISDLTWRDPIASQVIDDDSVIPK</sequence>
<name>A0A8H3R1S2_9GLOM</name>
<keyword evidence="2" id="KW-1133">Transmembrane helix</keyword>
<feature type="transmembrane region" description="Helical" evidence="2">
    <location>
        <begin position="158"/>
        <end position="178"/>
    </location>
</feature>
<dbReference type="AlphaFoldDB" id="A0A8H3R1S2"/>
<keyword evidence="2" id="KW-0812">Transmembrane</keyword>
<keyword evidence="1" id="KW-0175">Coiled coil</keyword>
<proteinExistence type="predicted"/>
<evidence type="ECO:0000313" key="3">
    <source>
        <dbReference type="EMBL" id="GET00279.1"/>
    </source>
</evidence>
<accession>A0A8H3R1S2</accession>
<dbReference type="OrthoDB" id="2444344at2759"/>
<comment type="caution">
    <text evidence="3">The sequence shown here is derived from an EMBL/GenBank/DDBJ whole genome shotgun (WGS) entry which is preliminary data.</text>
</comment>
<reference evidence="3" key="1">
    <citation type="submission" date="2019-10" db="EMBL/GenBank/DDBJ databases">
        <title>Conservation and host-specific expression of non-tandemly repeated heterogenous ribosome RNA gene in arbuscular mycorrhizal fungi.</title>
        <authorList>
            <person name="Maeda T."/>
            <person name="Kobayashi Y."/>
            <person name="Nakagawa T."/>
            <person name="Ezawa T."/>
            <person name="Yamaguchi K."/>
            <person name="Bino T."/>
            <person name="Nishimoto Y."/>
            <person name="Shigenobu S."/>
            <person name="Kawaguchi M."/>
        </authorList>
    </citation>
    <scope>NUCLEOTIDE SEQUENCE</scope>
    <source>
        <strain evidence="3">HR1</strain>
    </source>
</reference>
<gene>
    <name evidence="3" type="ORF">RCL2_002674800</name>
</gene>
<feature type="transmembrane region" description="Helical" evidence="2">
    <location>
        <begin position="190"/>
        <end position="209"/>
    </location>
</feature>